<proteinExistence type="predicted"/>
<reference evidence="3" key="1">
    <citation type="journal article" date="2019" name="Int. J. Syst. Evol. Microbiol.">
        <title>The Global Catalogue of Microorganisms (GCM) 10K type strain sequencing project: providing services to taxonomists for standard genome sequencing and annotation.</title>
        <authorList>
            <consortium name="The Broad Institute Genomics Platform"/>
            <consortium name="The Broad Institute Genome Sequencing Center for Infectious Disease"/>
            <person name="Wu L."/>
            <person name="Ma J."/>
        </authorList>
    </citation>
    <scope>NUCLEOTIDE SEQUENCE [LARGE SCALE GENOMIC DNA]</scope>
    <source>
        <strain evidence="3">S1</strain>
    </source>
</reference>
<keyword evidence="1" id="KW-0732">Signal</keyword>
<evidence type="ECO:0000256" key="1">
    <source>
        <dbReference type="SAM" id="SignalP"/>
    </source>
</evidence>
<feature type="signal peptide" evidence="1">
    <location>
        <begin position="1"/>
        <end position="26"/>
    </location>
</feature>
<accession>A0ABW4CAD5</accession>
<organism evidence="2 3">
    <name type="scientific">Kroppenstedtia sanguinis</name>
    <dbReference type="NCBI Taxonomy" id="1380684"/>
    <lineage>
        <taxon>Bacteria</taxon>
        <taxon>Bacillati</taxon>
        <taxon>Bacillota</taxon>
        <taxon>Bacilli</taxon>
        <taxon>Bacillales</taxon>
        <taxon>Thermoactinomycetaceae</taxon>
        <taxon>Kroppenstedtia</taxon>
    </lineage>
</organism>
<dbReference type="RefSeq" id="WP_380163673.1">
    <property type="nucleotide sequence ID" value="NZ_JBHTNU010000004.1"/>
</dbReference>
<keyword evidence="3" id="KW-1185">Reference proteome</keyword>
<protein>
    <submittedName>
        <fullName evidence="2">Uncharacterized protein</fullName>
    </submittedName>
</protein>
<sequence length="133" mass="15101">MQKKVLLLLSFVCAFAVLSTPVTVSAYPTVHKIPYSFTAKFQKKKQSPAFRTGYAKKKATVNMKVTSKSKSKGKYTIELWRQGLPKDQKLKSFTVNKNGTKNFKLKNFHPAGHYLIFKNSKGKTIQTKVNLKK</sequence>
<feature type="chain" id="PRO_5045379350" evidence="1">
    <location>
        <begin position="27"/>
        <end position="133"/>
    </location>
</feature>
<name>A0ABW4CAD5_9BACL</name>
<comment type="caution">
    <text evidence="2">The sequence shown here is derived from an EMBL/GenBank/DDBJ whole genome shotgun (WGS) entry which is preliminary data.</text>
</comment>
<gene>
    <name evidence="2" type="ORF">ACFQ4Y_06125</name>
</gene>
<dbReference type="EMBL" id="JBHTNU010000004">
    <property type="protein sequence ID" value="MFD1426515.1"/>
    <property type="molecule type" value="Genomic_DNA"/>
</dbReference>
<evidence type="ECO:0000313" key="3">
    <source>
        <dbReference type="Proteomes" id="UP001597282"/>
    </source>
</evidence>
<dbReference type="Proteomes" id="UP001597282">
    <property type="component" value="Unassembled WGS sequence"/>
</dbReference>
<evidence type="ECO:0000313" key="2">
    <source>
        <dbReference type="EMBL" id="MFD1426515.1"/>
    </source>
</evidence>